<accession>A0A9J6FCU6</accession>
<dbReference type="AlphaFoldDB" id="A0A9J6FCU6"/>
<dbReference type="EMBL" id="JABSTR010000001">
    <property type="protein sequence ID" value="KAH9360137.1"/>
    <property type="molecule type" value="Genomic_DNA"/>
</dbReference>
<evidence type="ECO:0000313" key="2">
    <source>
        <dbReference type="Proteomes" id="UP000821853"/>
    </source>
</evidence>
<name>A0A9J6FCU6_HAELO</name>
<dbReference type="OrthoDB" id="3039988at2759"/>
<evidence type="ECO:0008006" key="3">
    <source>
        <dbReference type="Google" id="ProtNLM"/>
    </source>
</evidence>
<keyword evidence="2" id="KW-1185">Reference proteome</keyword>
<dbReference type="VEuPathDB" id="VectorBase:HLOH_051509"/>
<sequence length="118" mass="13212">MLVHLGATTYELQPYLKPFPGTVRRVIHGLDQDTATAQLPHILPQTGINGASIIDARMLSKTTSALITFEGKHVPFYVKAYGTLYRCRPYRQTVQHCSLCGELGHHRYVCPEPDKMCA</sequence>
<gene>
    <name evidence="1" type="ORF">HPB48_016306</name>
</gene>
<reference evidence="1 2" key="1">
    <citation type="journal article" date="2020" name="Cell">
        <title>Large-Scale Comparative Analyses of Tick Genomes Elucidate Their Genetic Diversity and Vector Capacities.</title>
        <authorList>
            <consortium name="Tick Genome and Microbiome Consortium (TIGMIC)"/>
            <person name="Jia N."/>
            <person name="Wang J."/>
            <person name="Shi W."/>
            <person name="Du L."/>
            <person name="Sun Y."/>
            <person name="Zhan W."/>
            <person name="Jiang J.F."/>
            <person name="Wang Q."/>
            <person name="Zhang B."/>
            <person name="Ji P."/>
            <person name="Bell-Sakyi L."/>
            <person name="Cui X.M."/>
            <person name="Yuan T.T."/>
            <person name="Jiang B.G."/>
            <person name="Yang W.F."/>
            <person name="Lam T.T."/>
            <person name="Chang Q.C."/>
            <person name="Ding S.J."/>
            <person name="Wang X.J."/>
            <person name="Zhu J.G."/>
            <person name="Ruan X.D."/>
            <person name="Zhao L."/>
            <person name="Wei J.T."/>
            <person name="Ye R.Z."/>
            <person name="Que T.C."/>
            <person name="Du C.H."/>
            <person name="Zhou Y.H."/>
            <person name="Cheng J.X."/>
            <person name="Dai P.F."/>
            <person name="Guo W.B."/>
            <person name="Han X.H."/>
            <person name="Huang E.J."/>
            <person name="Li L.F."/>
            <person name="Wei W."/>
            <person name="Gao Y.C."/>
            <person name="Liu J.Z."/>
            <person name="Shao H.Z."/>
            <person name="Wang X."/>
            <person name="Wang C.C."/>
            <person name="Yang T.C."/>
            <person name="Huo Q.B."/>
            <person name="Li W."/>
            <person name="Chen H.Y."/>
            <person name="Chen S.E."/>
            <person name="Zhou L.G."/>
            <person name="Ni X.B."/>
            <person name="Tian J.H."/>
            <person name="Sheng Y."/>
            <person name="Liu T."/>
            <person name="Pan Y.S."/>
            <person name="Xia L.Y."/>
            <person name="Li J."/>
            <person name="Zhao F."/>
            <person name="Cao W.C."/>
        </authorList>
    </citation>
    <scope>NUCLEOTIDE SEQUENCE [LARGE SCALE GENOMIC DNA]</scope>
    <source>
        <strain evidence="1">HaeL-2018</strain>
    </source>
</reference>
<protein>
    <recommendedName>
        <fullName evidence="3">CCHC-type domain-containing protein</fullName>
    </recommendedName>
</protein>
<proteinExistence type="predicted"/>
<dbReference type="Proteomes" id="UP000821853">
    <property type="component" value="Chromosome 1"/>
</dbReference>
<comment type="caution">
    <text evidence="1">The sequence shown here is derived from an EMBL/GenBank/DDBJ whole genome shotgun (WGS) entry which is preliminary data.</text>
</comment>
<organism evidence="1 2">
    <name type="scientific">Haemaphysalis longicornis</name>
    <name type="common">Bush tick</name>
    <dbReference type="NCBI Taxonomy" id="44386"/>
    <lineage>
        <taxon>Eukaryota</taxon>
        <taxon>Metazoa</taxon>
        <taxon>Ecdysozoa</taxon>
        <taxon>Arthropoda</taxon>
        <taxon>Chelicerata</taxon>
        <taxon>Arachnida</taxon>
        <taxon>Acari</taxon>
        <taxon>Parasitiformes</taxon>
        <taxon>Ixodida</taxon>
        <taxon>Ixodoidea</taxon>
        <taxon>Ixodidae</taxon>
        <taxon>Haemaphysalinae</taxon>
        <taxon>Haemaphysalis</taxon>
    </lineage>
</organism>
<evidence type="ECO:0000313" key="1">
    <source>
        <dbReference type="EMBL" id="KAH9360137.1"/>
    </source>
</evidence>